<dbReference type="Pfam" id="PF07784">
    <property type="entry name" value="DUF1622"/>
    <property type="match status" value="1"/>
</dbReference>
<keyword evidence="1" id="KW-0812">Transmembrane</keyword>
<accession>A0A318KWG8</accession>
<reference evidence="2 3" key="1">
    <citation type="submission" date="2018-05" db="EMBL/GenBank/DDBJ databases">
        <title>Genomic Encyclopedia of Type Strains, Phase IV (KMG-IV): sequencing the most valuable type-strain genomes for metagenomic binning, comparative biology and taxonomic classification.</title>
        <authorList>
            <person name="Goeker M."/>
        </authorList>
    </citation>
    <scope>NUCLEOTIDE SEQUENCE [LARGE SCALE GENOMIC DNA]</scope>
    <source>
        <strain evidence="2 3">JC118</strain>
    </source>
</reference>
<dbReference type="GeneID" id="94441149"/>
<feature type="transmembrane region" description="Helical" evidence="1">
    <location>
        <begin position="100"/>
        <end position="119"/>
    </location>
</feature>
<proteinExistence type="predicted"/>
<protein>
    <submittedName>
        <fullName evidence="2">Putative membrane protein</fullName>
    </submittedName>
</protein>
<gene>
    <name evidence="2" type="ORF">DES51_10240</name>
</gene>
<sequence>MNHLLLTITMMAGEVVEHTSYIEGIVNDIVPEIIGLIELIGIFVITVGSLRAFVLYVRSLLYKNHFPVKLALGNSLALGLEFKMGAEILKTVIIRSTDEIYMLGCIIVLRALLSVLIHFEVKSEKEHGGSEEVTASDY</sequence>
<evidence type="ECO:0000256" key="1">
    <source>
        <dbReference type="SAM" id="Phobius"/>
    </source>
</evidence>
<feature type="transmembrane region" description="Helical" evidence="1">
    <location>
        <begin position="33"/>
        <end position="57"/>
    </location>
</feature>
<dbReference type="InterPro" id="IPR012427">
    <property type="entry name" value="DUF1622"/>
</dbReference>
<keyword evidence="1" id="KW-0472">Membrane</keyword>
<dbReference type="STRING" id="1034346.GCA_000313565_02522"/>
<dbReference type="PANTHER" id="PTHR38468">
    <property type="entry name" value="SLL0939 PROTEIN"/>
    <property type="match status" value="1"/>
</dbReference>
<evidence type="ECO:0000313" key="3">
    <source>
        <dbReference type="Proteomes" id="UP000247612"/>
    </source>
</evidence>
<name>A0A318KWG8_9FIRM</name>
<keyword evidence="1" id="KW-1133">Transmembrane helix</keyword>
<dbReference type="PANTHER" id="PTHR38468:SF1">
    <property type="entry name" value="SLL0939 PROTEIN"/>
    <property type="match status" value="1"/>
</dbReference>
<dbReference type="EMBL" id="QJKH01000002">
    <property type="protein sequence ID" value="PXX80922.1"/>
    <property type="molecule type" value="Genomic_DNA"/>
</dbReference>
<evidence type="ECO:0000313" key="2">
    <source>
        <dbReference type="EMBL" id="PXX80922.1"/>
    </source>
</evidence>
<dbReference type="RefSeq" id="WP_022938809.1">
    <property type="nucleotide sequence ID" value="NZ_CABKRQ010000006.1"/>
</dbReference>
<organism evidence="2 3">
    <name type="scientific">Dielma fastidiosa</name>
    <dbReference type="NCBI Taxonomy" id="1034346"/>
    <lineage>
        <taxon>Bacteria</taxon>
        <taxon>Bacillati</taxon>
        <taxon>Bacillota</taxon>
        <taxon>Erysipelotrichia</taxon>
        <taxon>Erysipelotrichales</taxon>
        <taxon>Erysipelotrichaceae</taxon>
        <taxon>Dielma</taxon>
    </lineage>
</organism>
<dbReference type="Proteomes" id="UP000247612">
    <property type="component" value="Unassembled WGS sequence"/>
</dbReference>
<keyword evidence="3" id="KW-1185">Reference proteome</keyword>
<comment type="caution">
    <text evidence="2">The sequence shown here is derived from an EMBL/GenBank/DDBJ whole genome shotgun (WGS) entry which is preliminary data.</text>
</comment>
<dbReference type="AlphaFoldDB" id="A0A318KWG8"/>